<evidence type="ECO:0000256" key="1">
    <source>
        <dbReference type="SAM" id="Phobius"/>
    </source>
</evidence>
<evidence type="ECO:0000313" key="3">
    <source>
        <dbReference type="Proteomes" id="UP000033882"/>
    </source>
</evidence>
<keyword evidence="1" id="KW-0472">Membrane</keyword>
<dbReference type="EMBL" id="LCPB01000017">
    <property type="protein sequence ID" value="KKU89241.1"/>
    <property type="molecule type" value="Genomic_DNA"/>
</dbReference>
<name>A0A0G1U590_9BACT</name>
<organism evidence="2 3">
    <name type="scientific">Candidatus Wolfebacteria bacterium GW2011_GWA2_47_9b</name>
    <dbReference type="NCBI Taxonomy" id="1619005"/>
    <lineage>
        <taxon>Bacteria</taxon>
        <taxon>Candidatus Wolfeibacteriota</taxon>
    </lineage>
</organism>
<protein>
    <submittedName>
        <fullName evidence="2">Uncharacterized protein</fullName>
    </submittedName>
</protein>
<dbReference type="Proteomes" id="UP000033882">
    <property type="component" value="Unassembled WGS sequence"/>
</dbReference>
<feature type="transmembrane region" description="Helical" evidence="1">
    <location>
        <begin position="25"/>
        <end position="58"/>
    </location>
</feature>
<proteinExistence type="predicted"/>
<keyword evidence="1" id="KW-1133">Transmembrane helix</keyword>
<accession>A0A0G1U590</accession>
<evidence type="ECO:0000313" key="2">
    <source>
        <dbReference type="EMBL" id="KKU89241.1"/>
    </source>
</evidence>
<comment type="caution">
    <text evidence="2">The sequence shown here is derived from an EMBL/GenBank/DDBJ whole genome shotgun (WGS) entry which is preliminary data.</text>
</comment>
<sequence>MEKERKGLDRRRGALPRRSCRPRGLFVRGIVALPLMLLISGVVLEMTIAATLIVFYLLQGSVGTRSAAEALTTAQSGINDALIQLARKTNFGSAYTVTIDSQHTAQVTVCNKGRKTTGCSALGGCDYTNASDMGKVEITALGTVKGRNRCVRVVYRIDTETGEIKLESSQEVAL</sequence>
<keyword evidence="1" id="KW-0812">Transmembrane</keyword>
<dbReference type="AlphaFoldDB" id="A0A0G1U590"/>
<gene>
    <name evidence="2" type="ORF">UY19_C0017G0006</name>
</gene>
<reference evidence="2 3" key="1">
    <citation type="journal article" date="2015" name="Nature">
        <title>rRNA introns, odd ribosomes, and small enigmatic genomes across a large radiation of phyla.</title>
        <authorList>
            <person name="Brown C.T."/>
            <person name="Hug L.A."/>
            <person name="Thomas B.C."/>
            <person name="Sharon I."/>
            <person name="Castelle C.J."/>
            <person name="Singh A."/>
            <person name="Wilkins M.J."/>
            <person name="Williams K.H."/>
            <person name="Banfield J.F."/>
        </authorList>
    </citation>
    <scope>NUCLEOTIDE SEQUENCE [LARGE SCALE GENOMIC DNA]</scope>
</reference>